<dbReference type="InterPro" id="IPR003385">
    <property type="entry name" value="Glyco_hydro_77"/>
</dbReference>
<evidence type="ECO:0000256" key="7">
    <source>
        <dbReference type="ARBA" id="ARBA00031423"/>
    </source>
</evidence>
<dbReference type="PANTHER" id="PTHR32438:SF5">
    <property type="entry name" value="4-ALPHA-GLUCANOTRANSFERASE DPE1, CHLOROPLASTIC_AMYLOPLASTIC"/>
    <property type="match status" value="1"/>
</dbReference>
<dbReference type="NCBIfam" id="NF011080">
    <property type="entry name" value="PRK14508.1-3"/>
    <property type="match status" value="1"/>
</dbReference>
<dbReference type="PANTHER" id="PTHR32438">
    <property type="entry name" value="4-ALPHA-GLUCANOTRANSFERASE DPE1, CHLOROPLASTIC/AMYLOPLASTIC"/>
    <property type="match status" value="1"/>
</dbReference>
<keyword evidence="5 9" id="KW-0808">Transferase</keyword>
<dbReference type="EMBL" id="VCYH01000019">
    <property type="protein sequence ID" value="MDN7026225.1"/>
    <property type="molecule type" value="Genomic_DNA"/>
</dbReference>
<name>A0ABT8MEA8_9EURY</name>
<comment type="catalytic activity">
    <reaction evidence="1">
        <text>Transfers a segment of a (1-&gt;4)-alpha-D-glucan to a new position in an acceptor, which may be glucose or a (1-&gt;4)-alpha-D-glucan.</text>
        <dbReference type="EC" id="2.4.1.25"/>
    </reaction>
</comment>
<accession>A0ABT8MEA8</accession>
<sequence>MTVRKSGVLLPVSSLPSPYGIGDLGPQAYRFVDFLARAGQTLWQVLPLNPILSVNGNSPYQSVSAFGLEPLFISPERMVDDGLLEQEEIEPWPEFPDERVDYRGTSGYKRRLFDSAYARFRERRENNCGFRLFLEKNPFWLDDYTLFVALHDRYQRRPWNEWPAELRDRDAAALAHARDEEQDRIGREQFLQYVAFRQWSALREYCRQRRVQIIGDVPIYVTYDSADVWADPGIFKLDEARSPSVVAGVPPDYFNPDGQLWGNPVYRWDELRRRDYDWWVRRIEHTLTLVDLVRIDHFRGFAGYWEVPAGSPTAANGRWAEGPGADFFNRLARALPCLPFIAEDLGYITADVRELIHTFSFPGIRLLLFGFAGDAASSPFSPHNLAPRCVAYTGTHDSNTARGWFEEETDQHLREQLFRYIGREVSADAVAWELVRLALLSVAETAVIPMQDLLGLGAGARMNRPGVPDGNWEWRATAEQVSDGLADALRELTALSGRL</sequence>
<comment type="similarity">
    <text evidence="2">Belongs to the disproportionating enzyme family.</text>
</comment>
<dbReference type="RefSeq" id="WP_301665433.1">
    <property type="nucleotide sequence ID" value="NZ_VCYH01000019.1"/>
</dbReference>
<evidence type="ECO:0000313" key="9">
    <source>
        <dbReference type="EMBL" id="MDN7026225.1"/>
    </source>
</evidence>
<dbReference type="EC" id="2.4.1.25" evidence="3"/>
<dbReference type="NCBIfam" id="TIGR00217">
    <property type="entry name" value="malQ"/>
    <property type="match status" value="1"/>
</dbReference>
<dbReference type="InterPro" id="IPR017853">
    <property type="entry name" value="GH"/>
</dbReference>
<dbReference type="SUPFAM" id="SSF51445">
    <property type="entry name" value="(Trans)glycosidases"/>
    <property type="match status" value="1"/>
</dbReference>
<evidence type="ECO:0000313" key="10">
    <source>
        <dbReference type="Proteomes" id="UP001168338"/>
    </source>
</evidence>
<dbReference type="Gene3D" id="3.20.20.80">
    <property type="entry name" value="Glycosidases"/>
    <property type="match status" value="1"/>
</dbReference>
<proteinExistence type="inferred from homology"/>
<keyword evidence="10" id="KW-1185">Reference proteome</keyword>
<evidence type="ECO:0000256" key="5">
    <source>
        <dbReference type="ARBA" id="ARBA00022679"/>
    </source>
</evidence>
<dbReference type="Proteomes" id="UP001168338">
    <property type="component" value="Unassembled WGS sequence"/>
</dbReference>
<dbReference type="GO" id="GO:0004134">
    <property type="term" value="F:4-alpha-glucanotransferase activity"/>
    <property type="evidence" value="ECO:0007669"/>
    <property type="project" value="UniProtKB-EC"/>
</dbReference>
<keyword evidence="4 9" id="KW-0328">Glycosyltransferase</keyword>
<evidence type="ECO:0000256" key="1">
    <source>
        <dbReference type="ARBA" id="ARBA00000439"/>
    </source>
</evidence>
<evidence type="ECO:0000256" key="4">
    <source>
        <dbReference type="ARBA" id="ARBA00022676"/>
    </source>
</evidence>
<reference evidence="9" key="1">
    <citation type="submission" date="2019-05" db="EMBL/GenBank/DDBJ databases">
        <title>Methanoculleus sp. FWC-SCC1, a methanogenic archaeon isolated from deep marine cold seep.</title>
        <authorList>
            <person name="Chen Y.-W."/>
            <person name="Chen S.-C."/>
            <person name="Teng N.-H."/>
            <person name="Lai M.-C."/>
        </authorList>
    </citation>
    <scope>NUCLEOTIDE SEQUENCE</scope>
    <source>
        <strain evidence="9">FWC-SCC1</strain>
    </source>
</reference>
<organism evidence="9 10">
    <name type="scientific">Methanoculleus frigidifontis</name>
    <dbReference type="NCBI Taxonomy" id="2584085"/>
    <lineage>
        <taxon>Archaea</taxon>
        <taxon>Methanobacteriati</taxon>
        <taxon>Methanobacteriota</taxon>
        <taxon>Stenosarchaea group</taxon>
        <taxon>Methanomicrobia</taxon>
        <taxon>Methanomicrobiales</taxon>
        <taxon>Methanomicrobiaceae</taxon>
        <taxon>Methanoculleus</taxon>
    </lineage>
</organism>
<comment type="caution">
    <text evidence="9">The sequence shown here is derived from an EMBL/GenBank/DDBJ whole genome shotgun (WGS) entry which is preliminary data.</text>
</comment>
<dbReference type="Pfam" id="PF02446">
    <property type="entry name" value="Glyco_hydro_77"/>
    <property type="match status" value="1"/>
</dbReference>
<evidence type="ECO:0000256" key="8">
    <source>
        <dbReference type="ARBA" id="ARBA00031501"/>
    </source>
</evidence>
<evidence type="ECO:0000256" key="3">
    <source>
        <dbReference type="ARBA" id="ARBA00012560"/>
    </source>
</evidence>
<evidence type="ECO:0000256" key="6">
    <source>
        <dbReference type="ARBA" id="ARBA00023277"/>
    </source>
</evidence>
<evidence type="ECO:0000256" key="2">
    <source>
        <dbReference type="ARBA" id="ARBA00005684"/>
    </source>
</evidence>
<keyword evidence="6" id="KW-0119">Carbohydrate metabolism</keyword>
<gene>
    <name evidence="9" type="primary">malQ</name>
    <name evidence="9" type="ORF">FGU65_15290</name>
</gene>
<protein>
    <recommendedName>
        <fullName evidence="3">4-alpha-glucanotransferase</fullName>
        <ecNumber evidence="3">2.4.1.25</ecNumber>
    </recommendedName>
    <alternativeName>
        <fullName evidence="7">Amylomaltase</fullName>
    </alternativeName>
    <alternativeName>
        <fullName evidence="8">Disproportionating enzyme</fullName>
    </alternativeName>
</protein>